<evidence type="ECO:0000256" key="4">
    <source>
        <dbReference type="ARBA" id="ARBA00026248"/>
    </source>
</evidence>
<dbReference type="InterPro" id="IPR006047">
    <property type="entry name" value="GH13_cat_dom"/>
</dbReference>
<reference evidence="6 7" key="1">
    <citation type="journal article" date="2016" name="Proc. Natl. Acad. Sci. U.S.A.">
        <title>Comparative genomics of biotechnologically important yeasts.</title>
        <authorList>
            <person name="Riley R."/>
            <person name="Haridas S."/>
            <person name="Wolfe K.H."/>
            <person name="Lopes M.R."/>
            <person name="Hittinger C.T."/>
            <person name="Goeker M."/>
            <person name="Salamov A.A."/>
            <person name="Wisecaver J.H."/>
            <person name="Long T.M."/>
            <person name="Calvey C.H."/>
            <person name="Aerts A.L."/>
            <person name="Barry K.W."/>
            <person name="Choi C."/>
            <person name="Clum A."/>
            <person name="Coughlan A.Y."/>
            <person name="Deshpande S."/>
            <person name="Douglass A.P."/>
            <person name="Hanson S.J."/>
            <person name="Klenk H.-P."/>
            <person name="LaButti K.M."/>
            <person name="Lapidus A."/>
            <person name="Lindquist E.A."/>
            <person name="Lipzen A.M."/>
            <person name="Meier-Kolthoff J.P."/>
            <person name="Ohm R.A."/>
            <person name="Otillar R.P."/>
            <person name="Pangilinan J.L."/>
            <person name="Peng Y."/>
            <person name="Rokas A."/>
            <person name="Rosa C.A."/>
            <person name="Scheuner C."/>
            <person name="Sibirny A.A."/>
            <person name="Slot J.C."/>
            <person name="Stielow J.B."/>
            <person name="Sun H."/>
            <person name="Kurtzman C.P."/>
            <person name="Blackwell M."/>
            <person name="Grigoriev I.V."/>
            <person name="Jeffries T.W."/>
        </authorList>
    </citation>
    <scope>NUCLEOTIDE SEQUENCE [LARGE SCALE GENOMIC DNA]</scope>
    <source>
        <strain evidence="6 7">NRRL Y-11557</strain>
    </source>
</reference>
<gene>
    <name evidence="6" type="ORF">LIPSTDRAFT_73677</name>
</gene>
<dbReference type="GO" id="GO:0033934">
    <property type="term" value="F:glucan 1,4-alpha-maltotriohydrolase activity"/>
    <property type="evidence" value="ECO:0007669"/>
    <property type="project" value="TreeGrafter"/>
</dbReference>
<dbReference type="PANTHER" id="PTHR10357">
    <property type="entry name" value="ALPHA-AMYLASE FAMILY MEMBER"/>
    <property type="match status" value="1"/>
</dbReference>
<dbReference type="STRING" id="675824.A0A1E3Q055"/>
<dbReference type="GO" id="GO:0004574">
    <property type="term" value="F:oligo-1,6-glucosidase activity"/>
    <property type="evidence" value="ECO:0007669"/>
    <property type="project" value="TreeGrafter"/>
</dbReference>
<dbReference type="InterPro" id="IPR013780">
    <property type="entry name" value="Glyco_hydro_b"/>
</dbReference>
<dbReference type="AlphaFoldDB" id="A0A1E3Q055"/>
<dbReference type="FunFam" id="3.20.20.80:FF:000087">
    <property type="entry name" value="Oligo-1,6-glucosidase IMA1"/>
    <property type="match status" value="1"/>
</dbReference>
<evidence type="ECO:0000259" key="5">
    <source>
        <dbReference type="SMART" id="SM00642"/>
    </source>
</evidence>
<feature type="domain" description="Glycosyl hydrolase family 13 catalytic" evidence="5">
    <location>
        <begin position="83"/>
        <end position="501"/>
    </location>
</feature>
<dbReference type="Gene3D" id="3.20.20.80">
    <property type="entry name" value="Glycosidases"/>
    <property type="match status" value="1"/>
</dbReference>
<keyword evidence="2" id="KW-0378">Hydrolase</keyword>
<dbReference type="FunFam" id="2.60.40.1180:FF:000007">
    <property type="entry name" value="Sucrose isomerase"/>
    <property type="match status" value="1"/>
</dbReference>
<dbReference type="EMBL" id="KV454298">
    <property type="protein sequence ID" value="ODQ71069.1"/>
    <property type="molecule type" value="Genomic_DNA"/>
</dbReference>
<proteinExistence type="inferred from homology"/>
<keyword evidence="7" id="KW-1185">Reference proteome</keyword>
<comment type="similarity">
    <text evidence="1">Belongs to the glycosyl hydrolase 13 family.</text>
</comment>
<dbReference type="Pfam" id="PF00128">
    <property type="entry name" value="Alpha-amylase"/>
    <property type="match status" value="1"/>
</dbReference>
<dbReference type="Gene3D" id="3.90.400.10">
    <property type="entry name" value="Oligo-1,6-glucosidase, Domain 2"/>
    <property type="match status" value="1"/>
</dbReference>
<sequence length="641" mass="73680">MKDWVKVSSRCEYYGPDEFVRNLSERNCGAAFAPSPSDLLTPINYGPASLNSDVESPSSLTIIMADAANGIHRAWWKEASVYQIYPASFKDSNGDGIGDIPGINSKLDYIKSLGVDLVWICPCYKSPKVDMGYDISDYRDIDPQYGTMTDIDQLIEGLHARGMKLVMDMVVNHTSDEHEWFKSAISSKDSPYRDYYIWKKPKIGENGEKLPPNNWLSAFSGSVWKYDEKSDEYYFHLFATEQPDLNWENPKVRQEVYDVMRFWLDKGVDGFRMDAINFISKDPSFPDAPVTVPSSKYQPGARYYAMGPRLHEYLGDVGKILREYNAFSVGEMAHVFDPNEIIKVVGFDRNELNMIFQFELTDIDMGPAGKYSPNKWTPGQFKKISNKWQVFMQENDGWNALFLENHDSGRSLERFLNYKPELRSVGAKMLATFIGLQSGTLFLYQGEELGLVNMPKSWPIEKYKDLETLNYHKQLLHDGASQDAMDIAMREFQKKARDHARLPFQWDSSSFAGFSTVQPWIHVNEDYKEWNAAAQVNDPLSVFTYWRSIFDLRRAYKDVLVYGKFELVDPENEKVCAYKRIFGSEVALVVTSFSDSKVIWSVPQEFLKAGKIMLSNYGDVKELRAELALRPYEAFMYILNN</sequence>
<keyword evidence="3" id="KW-0326">Glycosidase</keyword>
<accession>A0A1E3Q055</accession>
<dbReference type="Gene3D" id="2.60.40.1180">
    <property type="entry name" value="Golgi alpha-mannosidase II"/>
    <property type="match status" value="1"/>
</dbReference>
<dbReference type="SMART" id="SM00642">
    <property type="entry name" value="Aamy"/>
    <property type="match status" value="1"/>
</dbReference>
<dbReference type="SUPFAM" id="SSF51445">
    <property type="entry name" value="(Trans)glycosidases"/>
    <property type="match status" value="1"/>
</dbReference>
<evidence type="ECO:0000256" key="3">
    <source>
        <dbReference type="ARBA" id="ARBA00023295"/>
    </source>
</evidence>
<keyword evidence="4" id="KW-0462">Maltose metabolism</keyword>
<dbReference type="GO" id="GO:0005987">
    <property type="term" value="P:sucrose catabolic process"/>
    <property type="evidence" value="ECO:0007669"/>
    <property type="project" value="TreeGrafter"/>
</dbReference>
<name>A0A1E3Q055_LIPST</name>
<dbReference type="GO" id="GO:0004556">
    <property type="term" value="F:alpha-amylase activity"/>
    <property type="evidence" value="ECO:0007669"/>
    <property type="project" value="TreeGrafter"/>
</dbReference>
<dbReference type="PANTHER" id="PTHR10357:SF232">
    <property type="entry name" value="GLYCOSYL HYDROLASE FAMILY 13 CATALYTIC DOMAIN-CONTAINING PROTEIN"/>
    <property type="match status" value="1"/>
</dbReference>
<dbReference type="SUPFAM" id="SSF51011">
    <property type="entry name" value="Glycosyl hydrolase domain"/>
    <property type="match status" value="1"/>
</dbReference>
<dbReference type="GO" id="GO:0000025">
    <property type="term" value="P:maltose catabolic process"/>
    <property type="evidence" value="ECO:0007669"/>
    <property type="project" value="TreeGrafter"/>
</dbReference>
<evidence type="ECO:0000313" key="6">
    <source>
        <dbReference type="EMBL" id="ODQ71069.1"/>
    </source>
</evidence>
<dbReference type="FunFam" id="3.20.20.80:FF:000064">
    <property type="entry name" value="Oligo-1,6-glucosidase"/>
    <property type="match status" value="1"/>
</dbReference>
<evidence type="ECO:0000256" key="1">
    <source>
        <dbReference type="ARBA" id="ARBA00008061"/>
    </source>
</evidence>
<organism evidence="6 7">
    <name type="scientific">Lipomyces starkeyi NRRL Y-11557</name>
    <dbReference type="NCBI Taxonomy" id="675824"/>
    <lineage>
        <taxon>Eukaryota</taxon>
        <taxon>Fungi</taxon>
        <taxon>Dikarya</taxon>
        <taxon>Ascomycota</taxon>
        <taxon>Saccharomycotina</taxon>
        <taxon>Lipomycetes</taxon>
        <taxon>Lipomycetales</taxon>
        <taxon>Lipomycetaceae</taxon>
        <taxon>Lipomyces</taxon>
    </lineage>
</organism>
<dbReference type="OrthoDB" id="1740265at2759"/>
<evidence type="ECO:0000313" key="7">
    <source>
        <dbReference type="Proteomes" id="UP000094385"/>
    </source>
</evidence>
<dbReference type="CDD" id="cd11333">
    <property type="entry name" value="AmyAc_SI_OligoGlu_DGase"/>
    <property type="match status" value="1"/>
</dbReference>
<protein>
    <recommendedName>
        <fullName evidence="5">Glycosyl hydrolase family 13 catalytic domain-containing protein</fullName>
    </recommendedName>
</protein>
<evidence type="ECO:0000256" key="2">
    <source>
        <dbReference type="ARBA" id="ARBA00022801"/>
    </source>
</evidence>
<dbReference type="Proteomes" id="UP000094385">
    <property type="component" value="Unassembled WGS sequence"/>
</dbReference>
<dbReference type="InterPro" id="IPR017853">
    <property type="entry name" value="GH"/>
</dbReference>
<dbReference type="InterPro" id="IPR045857">
    <property type="entry name" value="O16G_dom_2"/>
</dbReference>
<dbReference type="FunFam" id="3.90.400.10:FF:000002">
    <property type="entry name" value="Sucrose isomerase"/>
    <property type="match status" value="1"/>
</dbReference>
<dbReference type="GO" id="GO:0004575">
    <property type="term" value="F:sucrose alpha-glucosidase activity"/>
    <property type="evidence" value="ECO:0007669"/>
    <property type="project" value="TreeGrafter"/>
</dbReference>